<proteinExistence type="predicted"/>
<gene>
    <name evidence="7" type="ORF">MNBD_NITROSPINAE05-1312</name>
</gene>
<comment type="subcellular location">
    <subcellularLocation>
        <location evidence="1">Cell membrane</location>
    </subcellularLocation>
</comment>
<evidence type="ECO:0000259" key="6">
    <source>
        <dbReference type="Pfam" id="PF00535"/>
    </source>
</evidence>
<dbReference type="InterPro" id="IPR001173">
    <property type="entry name" value="Glyco_trans_2-like"/>
</dbReference>
<evidence type="ECO:0000256" key="4">
    <source>
        <dbReference type="ARBA" id="ARBA00022679"/>
    </source>
</evidence>
<keyword evidence="3" id="KW-0328">Glycosyltransferase</keyword>
<dbReference type="Gene3D" id="3.90.550.10">
    <property type="entry name" value="Spore Coat Polysaccharide Biosynthesis Protein SpsA, Chain A"/>
    <property type="match status" value="1"/>
</dbReference>
<dbReference type="CDD" id="cd02522">
    <property type="entry name" value="GT_2_like_a"/>
    <property type="match status" value="1"/>
</dbReference>
<dbReference type="NCBIfam" id="TIGR04283">
    <property type="entry name" value="glyco_like_mftF"/>
    <property type="match status" value="1"/>
</dbReference>
<evidence type="ECO:0000256" key="1">
    <source>
        <dbReference type="ARBA" id="ARBA00004236"/>
    </source>
</evidence>
<accession>A0A3B1DIM5</accession>
<keyword evidence="5" id="KW-0472">Membrane</keyword>
<reference evidence="7" key="1">
    <citation type="submission" date="2018-06" db="EMBL/GenBank/DDBJ databases">
        <authorList>
            <person name="Zhirakovskaya E."/>
        </authorList>
    </citation>
    <scope>NUCLEOTIDE SEQUENCE</scope>
</reference>
<dbReference type="PANTHER" id="PTHR43646:SF2">
    <property type="entry name" value="GLYCOSYLTRANSFERASE 2-LIKE DOMAIN-CONTAINING PROTEIN"/>
    <property type="match status" value="1"/>
</dbReference>
<dbReference type="InterPro" id="IPR029044">
    <property type="entry name" value="Nucleotide-diphossugar_trans"/>
</dbReference>
<keyword evidence="2" id="KW-1003">Cell membrane</keyword>
<protein>
    <submittedName>
        <fullName evidence="7">Glycosyl transferase, family 2</fullName>
    </submittedName>
</protein>
<dbReference type="GO" id="GO:0005886">
    <property type="term" value="C:plasma membrane"/>
    <property type="evidence" value="ECO:0007669"/>
    <property type="project" value="UniProtKB-SubCell"/>
</dbReference>
<sequence>MGLIMKISVIIPTLNEALVLEKSIAEIRCHSPHEIIIADGGSEDDTLGIAKKFGSGVVASPPGRALQMNAGAKTATGDVLLFLHADSRVDANSYQKMAAVMEQENKVGGAFSLAIESEKPSLKMISSFATLRAKHLNLVYGDQAIFARAGVFHEIGGFPSLPICEDLAFYRRLMTKGSTVILEEKAFTSARRWNTEGIFFTSMRNSVIAILFLLGFPPRILSKWYLAVR</sequence>
<dbReference type="GO" id="GO:0016757">
    <property type="term" value="F:glycosyltransferase activity"/>
    <property type="evidence" value="ECO:0007669"/>
    <property type="project" value="UniProtKB-KW"/>
</dbReference>
<dbReference type="EMBL" id="UOGG01000163">
    <property type="protein sequence ID" value="VAX31555.1"/>
    <property type="molecule type" value="Genomic_DNA"/>
</dbReference>
<dbReference type="Pfam" id="PF00535">
    <property type="entry name" value="Glycos_transf_2"/>
    <property type="match status" value="1"/>
</dbReference>
<name>A0A3B1DIM5_9ZZZZ</name>
<evidence type="ECO:0000256" key="3">
    <source>
        <dbReference type="ARBA" id="ARBA00022676"/>
    </source>
</evidence>
<dbReference type="SUPFAM" id="SSF53448">
    <property type="entry name" value="Nucleotide-diphospho-sugar transferases"/>
    <property type="match status" value="1"/>
</dbReference>
<evidence type="ECO:0000313" key="7">
    <source>
        <dbReference type="EMBL" id="VAX31555.1"/>
    </source>
</evidence>
<evidence type="ECO:0000256" key="2">
    <source>
        <dbReference type="ARBA" id="ARBA00022475"/>
    </source>
</evidence>
<dbReference type="AlphaFoldDB" id="A0A3B1DIM5"/>
<keyword evidence="4 7" id="KW-0808">Transferase</keyword>
<dbReference type="PANTHER" id="PTHR43646">
    <property type="entry name" value="GLYCOSYLTRANSFERASE"/>
    <property type="match status" value="1"/>
</dbReference>
<feature type="domain" description="Glycosyltransferase 2-like" evidence="6">
    <location>
        <begin position="8"/>
        <end position="117"/>
    </location>
</feature>
<dbReference type="InterPro" id="IPR026461">
    <property type="entry name" value="Trfase_2_rSAM/seldom_assoc"/>
</dbReference>
<organism evidence="7">
    <name type="scientific">hydrothermal vent metagenome</name>
    <dbReference type="NCBI Taxonomy" id="652676"/>
    <lineage>
        <taxon>unclassified sequences</taxon>
        <taxon>metagenomes</taxon>
        <taxon>ecological metagenomes</taxon>
    </lineage>
</organism>
<evidence type="ECO:0000256" key="5">
    <source>
        <dbReference type="ARBA" id="ARBA00023136"/>
    </source>
</evidence>